<dbReference type="HAMAP" id="MF_00386">
    <property type="entry name" value="UPF0161_YidD"/>
    <property type="match status" value="1"/>
</dbReference>
<sequence>MLKKVSKVSINIINFYQCYISALLGAKCRYYPSCSEYSKQIFHFHNPFVAFYKTLLRILSCNQFFQGGINYPKATLFIQPIFTSPKHFNFWLIPTQPILFSLKNFTKRQVYIIKNLSKDPSV</sequence>
<dbReference type="EMBL" id="CP021886">
    <property type="protein sequence ID" value="AWI34076.1"/>
    <property type="molecule type" value="Genomic_DNA"/>
</dbReference>
<dbReference type="OrthoDB" id="9801753at2"/>
<dbReference type="AlphaFoldDB" id="A0A2U8FD59"/>
<dbReference type="NCBIfam" id="TIGR00278">
    <property type="entry name" value="membrane protein insertion efficiency factor YidD"/>
    <property type="match status" value="1"/>
</dbReference>
<keyword evidence="1" id="KW-1003">Cell membrane</keyword>
<dbReference type="Proteomes" id="UP000244890">
    <property type="component" value="Chromosome"/>
</dbReference>
<dbReference type="Pfam" id="PF01809">
    <property type="entry name" value="YidD"/>
    <property type="match status" value="1"/>
</dbReference>
<dbReference type="RefSeq" id="WP_108910918.1">
    <property type="nucleotide sequence ID" value="NZ_CP021886.1"/>
</dbReference>
<gene>
    <name evidence="2" type="primary">yidD</name>
    <name evidence="2" type="ORF">CDV25_04280</name>
</gene>
<accession>A0A2U8FD59</accession>
<name>A0A2U8FD59_9HELI</name>
<dbReference type="PANTHER" id="PTHR33383">
    <property type="entry name" value="MEMBRANE PROTEIN INSERTION EFFICIENCY FACTOR-RELATED"/>
    <property type="match status" value="1"/>
</dbReference>
<dbReference type="KEGG" id="had:CDV25_04280"/>
<dbReference type="GO" id="GO:0005886">
    <property type="term" value="C:plasma membrane"/>
    <property type="evidence" value="ECO:0007669"/>
    <property type="project" value="UniProtKB-SubCell"/>
</dbReference>
<reference evidence="2 3" key="1">
    <citation type="submission" date="2017-06" db="EMBL/GenBank/DDBJ databases">
        <title>Complete genome of Helicobacter apodemus.</title>
        <authorList>
            <person name="Cho S."/>
        </authorList>
    </citation>
    <scope>NUCLEOTIDE SEQUENCE [LARGE SCALE GENOMIC DNA]</scope>
    <source>
        <strain evidence="3">SNUVETPUB-15-01</strain>
    </source>
</reference>
<comment type="function">
    <text evidence="1">Could be involved in insertion of integral membrane proteins into the membrane.</text>
</comment>
<dbReference type="PANTHER" id="PTHR33383:SF1">
    <property type="entry name" value="MEMBRANE PROTEIN INSERTION EFFICIENCY FACTOR-RELATED"/>
    <property type="match status" value="1"/>
</dbReference>
<evidence type="ECO:0000313" key="2">
    <source>
        <dbReference type="EMBL" id="AWI34076.1"/>
    </source>
</evidence>
<comment type="subcellular location">
    <subcellularLocation>
        <location evidence="1">Cell membrane</location>
        <topology evidence="1">Peripheral membrane protein</topology>
        <orientation evidence="1">Cytoplasmic side</orientation>
    </subcellularLocation>
</comment>
<keyword evidence="1" id="KW-0472">Membrane</keyword>
<protein>
    <recommendedName>
        <fullName evidence="1">Putative membrane protein insertion efficiency factor</fullName>
    </recommendedName>
</protein>
<dbReference type="SMART" id="SM01234">
    <property type="entry name" value="Haemolytic"/>
    <property type="match status" value="1"/>
</dbReference>
<organism evidence="2 3">
    <name type="scientific">Helicobacter apodemus</name>
    <dbReference type="NCBI Taxonomy" id="135569"/>
    <lineage>
        <taxon>Bacteria</taxon>
        <taxon>Pseudomonadati</taxon>
        <taxon>Campylobacterota</taxon>
        <taxon>Epsilonproteobacteria</taxon>
        <taxon>Campylobacterales</taxon>
        <taxon>Helicobacteraceae</taxon>
        <taxon>Helicobacter</taxon>
    </lineage>
</organism>
<proteinExistence type="inferred from homology"/>
<comment type="similarity">
    <text evidence="1">Belongs to the UPF0161 family.</text>
</comment>
<dbReference type="InterPro" id="IPR002696">
    <property type="entry name" value="Membr_insert_effic_factor_YidD"/>
</dbReference>
<evidence type="ECO:0000256" key="1">
    <source>
        <dbReference type="HAMAP-Rule" id="MF_00386"/>
    </source>
</evidence>
<evidence type="ECO:0000313" key="3">
    <source>
        <dbReference type="Proteomes" id="UP000244890"/>
    </source>
</evidence>